<evidence type="ECO:0000313" key="2">
    <source>
        <dbReference type="Proteomes" id="UP000436468"/>
    </source>
</evidence>
<sequence>MRGWLVTVAIKQDGDEEYRHITYAVAVADPSEAVQLTIEDSGANAAMLNCPIEPGMLQSPGLEPGELIMVHDDKVDPILPRPRRH</sequence>
<dbReference type="EMBL" id="WQNF01000023">
    <property type="protein sequence ID" value="MVT68744.1"/>
    <property type="molecule type" value="Genomic_DNA"/>
</dbReference>
<dbReference type="AlphaFoldDB" id="A0A844SXZ4"/>
<evidence type="ECO:0000313" key="1">
    <source>
        <dbReference type="EMBL" id="MVT68744.1"/>
    </source>
</evidence>
<keyword evidence="2" id="KW-1185">Reference proteome</keyword>
<proteinExistence type="predicted"/>
<name>A0A844SXZ4_9BRAD</name>
<gene>
    <name evidence="1" type="ORF">GPL21_26960</name>
</gene>
<reference evidence="1 2" key="1">
    <citation type="submission" date="2019-12" db="EMBL/GenBank/DDBJ databases">
        <title>Draft genome sequences Bradyrhizobium cajani AMBPC1010, Bradyrhizobium pachyrhizi AMBPC1040 and Bradyrhizobium yuanmingense ALSPC3051, three plant growth promoting strains isolated from nodules of Cajanus cajan L. in Dominican Republic.</title>
        <authorList>
            <person name="Flores-Felix J.D."/>
            <person name="Araujo J."/>
            <person name="Diaz-Alcantara C."/>
            <person name="Gonzalez-Andres F."/>
            <person name="Velazquez E."/>
        </authorList>
    </citation>
    <scope>NUCLEOTIDE SEQUENCE [LARGE SCALE GENOMIC DNA]</scope>
    <source>
        <strain evidence="1 2">1040</strain>
    </source>
</reference>
<accession>A0A844SXZ4</accession>
<dbReference type="Proteomes" id="UP000436468">
    <property type="component" value="Unassembled WGS sequence"/>
</dbReference>
<organism evidence="1 2">
    <name type="scientific">Bradyrhizobium pachyrhizi</name>
    <dbReference type="NCBI Taxonomy" id="280333"/>
    <lineage>
        <taxon>Bacteria</taxon>
        <taxon>Pseudomonadati</taxon>
        <taxon>Pseudomonadota</taxon>
        <taxon>Alphaproteobacteria</taxon>
        <taxon>Hyphomicrobiales</taxon>
        <taxon>Nitrobacteraceae</taxon>
        <taxon>Bradyrhizobium</taxon>
    </lineage>
</organism>
<comment type="caution">
    <text evidence="1">The sequence shown here is derived from an EMBL/GenBank/DDBJ whole genome shotgun (WGS) entry which is preliminary data.</text>
</comment>
<protein>
    <submittedName>
        <fullName evidence="1">Uncharacterized protein</fullName>
    </submittedName>
</protein>
<dbReference type="RefSeq" id="WP_050631783.1">
    <property type="nucleotide sequence ID" value="NZ_WQNF01000023.1"/>
</dbReference>